<dbReference type="PANTHER" id="PTHR43807">
    <property type="entry name" value="FI04487P"/>
    <property type="match status" value="1"/>
</dbReference>
<accession>A0A0B8N5T3</accession>
<dbReference type="EMBL" id="BBYQ01000016">
    <property type="protein sequence ID" value="GAP27293.1"/>
    <property type="molecule type" value="Genomic_DNA"/>
</dbReference>
<keyword evidence="4 7" id="KW-0808">Transferase</keyword>
<dbReference type="EMBL" id="CP017839">
    <property type="protein sequence ID" value="APB01484.1"/>
    <property type="molecule type" value="Genomic_DNA"/>
</dbReference>
<feature type="domain" description="Aminotransferase class I/classII large" evidence="6">
    <location>
        <begin position="27"/>
        <end position="375"/>
    </location>
</feature>
<reference evidence="9" key="1">
    <citation type="submission" date="2015-07" db="EMBL/GenBank/DDBJ databases">
        <title>Nocardia seriolae U-1 whole genome shotgun sequence.</title>
        <authorList>
            <person name="Imajoh M."/>
            <person name="Fukumoto Y."/>
            <person name="Sukeda M."/>
            <person name="Yamane J."/>
            <person name="Yamasaki K."/>
            <person name="Shimizu M."/>
            <person name="Ohnishi K."/>
            <person name="Oshima S."/>
        </authorList>
    </citation>
    <scope>NUCLEOTIDE SEQUENCE [LARGE SCALE GENOMIC DNA]</scope>
    <source>
        <strain evidence="9">U-1</strain>
    </source>
</reference>
<dbReference type="GO" id="GO:0005737">
    <property type="term" value="C:cytoplasm"/>
    <property type="evidence" value="ECO:0007669"/>
    <property type="project" value="TreeGrafter"/>
</dbReference>
<comment type="similarity">
    <text evidence="2">Belongs to the class-I pyridoxal-phosphate-dependent aminotransferase family.</text>
</comment>
<comment type="cofactor">
    <cofactor evidence="1">
        <name>pyridoxal 5'-phosphate</name>
        <dbReference type="ChEBI" id="CHEBI:597326"/>
    </cofactor>
</comment>
<proteinExistence type="inferred from homology"/>
<dbReference type="PANTHER" id="PTHR43807:SF20">
    <property type="entry name" value="FI04487P"/>
    <property type="match status" value="1"/>
</dbReference>
<reference evidence="8 9" key="2">
    <citation type="journal article" date="2016" name="Genome Announc.">
        <title>Draft Genome Sequence of Erythromycin- and Oxytetracycline-Sensitive Nocardia seriolae Strain U-1 (NBRC 110359).</title>
        <authorList>
            <person name="Imajoh M."/>
            <person name="Sukeda M."/>
            <person name="Shimizu M."/>
            <person name="Yamane J."/>
            <person name="Ohnishi K."/>
            <person name="Oshima S."/>
        </authorList>
    </citation>
    <scope>NUCLEOTIDE SEQUENCE [LARGE SCALE GENOMIC DNA]</scope>
    <source>
        <strain evidence="8 9">U-1</strain>
    </source>
</reference>
<gene>
    <name evidence="7" type="ORF">NS506_07464</name>
    <name evidence="8" type="ORF">NSK11_contig00016-0052</name>
</gene>
<dbReference type="InterPro" id="IPR015422">
    <property type="entry name" value="PyrdxlP-dep_Trfase_small"/>
</dbReference>
<keyword evidence="5" id="KW-0663">Pyridoxal phosphate</keyword>
<sequence length="378" mass="40744">MLVKRLRPYSTSIFGEISQLAVTHGAIDLGQGFPDYEGPRAMLDRARESIATGVNHYTSSKGQPELRAAIVAERARHLGEKYDAATEVVVTSGATEALTAAMLGLVEPGGEVILIEPFYDSYPAAVALAGATARTVAMVSDGDGFTLDLDELRRTITPRTRVLVLNSPHNPTGSLLSDEDLRTIAELAREHDLLAISDEVYEHLVFDDLPHGSIASLPGMRQRTIVVSAPAKTFNVTGWRIGWALGPQRLIDAVHAAKQYLTFVSPAPFQPAIAYALERELDWAAANRTALHGKYLMLSNALRDLGFGVKRSAGGYFVCADVGSDGTAFCRELPARLGVAAIPVAALSTRPTWNTLVRFAYCKKDSTLREAITRLGAA</sequence>
<organism evidence="7 10">
    <name type="scientific">Nocardia seriolae</name>
    <dbReference type="NCBI Taxonomy" id="37332"/>
    <lineage>
        <taxon>Bacteria</taxon>
        <taxon>Bacillati</taxon>
        <taxon>Actinomycetota</taxon>
        <taxon>Actinomycetes</taxon>
        <taxon>Mycobacteriales</taxon>
        <taxon>Nocardiaceae</taxon>
        <taxon>Nocardia</taxon>
    </lineage>
</organism>
<evidence type="ECO:0000259" key="6">
    <source>
        <dbReference type="Pfam" id="PF00155"/>
    </source>
</evidence>
<evidence type="ECO:0000313" key="7">
    <source>
        <dbReference type="EMBL" id="APB01484.1"/>
    </source>
</evidence>
<evidence type="ECO:0000256" key="4">
    <source>
        <dbReference type="ARBA" id="ARBA00022679"/>
    </source>
</evidence>
<name>A0A0B8N5T3_9NOCA</name>
<dbReference type="Pfam" id="PF00155">
    <property type="entry name" value="Aminotran_1_2"/>
    <property type="match status" value="1"/>
</dbReference>
<evidence type="ECO:0000256" key="2">
    <source>
        <dbReference type="ARBA" id="ARBA00007441"/>
    </source>
</evidence>
<dbReference type="Proteomes" id="UP000037179">
    <property type="component" value="Unassembled WGS sequence"/>
</dbReference>
<evidence type="ECO:0000256" key="5">
    <source>
        <dbReference type="ARBA" id="ARBA00022898"/>
    </source>
</evidence>
<dbReference type="GO" id="GO:0016212">
    <property type="term" value="F:kynurenine-oxoglutarate transaminase activity"/>
    <property type="evidence" value="ECO:0007669"/>
    <property type="project" value="TreeGrafter"/>
</dbReference>
<dbReference type="Gene3D" id="3.90.1150.10">
    <property type="entry name" value="Aspartate Aminotransferase, domain 1"/>
    <property type="match status" value="1"/>
</dbReference>
<dbReference type="Proteomes" id="UP000180166">
    <property type="component" value="Chromosome"/>
</dbReference>
<dbReference type="EC" id="2.6.1.17" evidence="7"/>
<dbReference type="InterPro" id="IPR004839">
    <property type="entry name" value="Aminotransferase_I/II_large"/>
</dbReference>
<dbReference type="InterPro" id="IPR015421">
    <property type="entry name" value="PyrdxlP-dep_Trfase_major"/>
</dbReference>
<dbReference type="GO" id="GO:0009016">
    <property type="term" value="F:succinyldiaminopimelate transaminase activity"/>
    <property type="evidence" value="ECO:0007669"/>
    <property type="project" value="UniProtKB-EC"/>
</dbReference>
<evidence type="ECO:0000313" key="10">
    <source>
        <dbReference type="Proteomes" id="UP000180166"/>
    </source>
</evidence>
<dbReference type="OrthoDB" id="9763453at2"/>
<dbReference type="InterPro" id="IPR015424">
    <property type="entry name" value="PyrdxlP-dep_Trfase"/>
</dbReference>
<dbReference type="SUPFAM" id="SSF53383">
    <property type="entry name" value="PLP-dependent transferases"/>
    <property type="match status" value="1"/>
</dbReference>
<dbReference type="CDD" id="cd00609">
    <property type="entry name" value="AAT_like"/>
    <property type="match status" value="1"/>
</dbReference>
<dbReference type="KEGG" id="nsr:NS506_07464"/>
<evidence type="ECO:0000313" key="8">
    <source>
        <dbReference type="EMBL" id="GAP27293.1"/>
    </source>
</evidence>
<evidence type="ECO:0000256" key="1">
    <source>
        <dbReference type="ARBA" id="ARBA00001933"/>
    </source>
</evidence>
<evidence type="ECO:0000256" key="3">
    <source>
        <dbReference type="ARBA" id="ARBA00022576"/>
    </source>
</evidence>
<reference evidence="7 10" key="3">
    <citation type="submission" date="2016-10" db="EMBL/GenBank/DDBJ databases">
        <title>Genome sequence of Nocardia seriolae strain EM150506, isolated from Anguila japonica.</title>
        <authorList>
            <person name="Han H.-J."/>
        </authorList>
    </citation>
    <scope>NUCLEOTIDE SEQUENCE [LARGE SCALE GENOMIC DNA]</scope>
    <source>
        <strain evidence="7 10">EM150506</strain>
    </source>
</reference>
<dbReference type="AlphaFoldDB" id="A0A0B8N5T3"/>
<evidence type="ECO:0000313" key="9">
    <source>
        <dbReference type="Proteomes" id="UP000037179"/>
    </source>
</evidence>
<dbReference type="GO" id="GO:0030170">
    <property type="term" value="F:pyridoxal phosphate binding"/>
    <property type="evidence" value="ECO:0007669"/>
    <property type="project" value="InterPro"/>
</dbReference>
<keyword evidence="3 7" id="KW-0032">Aminotransferase</keyword>
<keyword evidence="9" id="KW-1185">Reference proteome</keyword>
<dbReference type="FunFam" id="3.40.640.10:FF:000033">
    <property type="entry name" value="Aspartate aminotransferase"/>
    <property type="match status" value="1"/>
</dbReference>
<dbReference type="InterPro" id="IPR051326">
    <property type="entry name" value="Kynurenine-oxoglutarate_AT"/>
</dbReference>
<protein>
    <submittedName>
        <fullName evidence="8">Aminotransferase</fullName>
    </submittedName>
    <submittedName>
        <fullName evidence="7">Succinyldiaminopimelate transaminase</fullName>
        <ecNumber evidence="7">2.6.1.17</ecNumber>
    </submittedName>
</protein>
<dbReference type="RefSeq" id="WP_033086003.1">
    <property type="nucleotide sequence ID" value="NZ_AP017900.1"/>
</dbReference>
<dbReference type="Gene3D" id="3.40.640.10">
    <property type="entry name" value="Type I PLP-dependent aspartate aminotransferase-like (Major domain)"/>
    <property type="match status" value="1"/>
</dbReference>